<reference evidence="2 3" key="1">
    <citation type="journal article" date="2024" name="G3 (Bethesda)">
        <title>Genome assembly of Hibiscus sabdariffa L. provides insights into metabolisms of medicinal natural products.</title>
        <authorList>
            <person name="Kim T."/>
        </authorList>
    </citation>
    <scope>NUCLEOTIDE SEQUENCE [LARGE SCALE GENOMIC DNA]</scope>
    <source>
        <strain evidence="2">TK-2024</strain>
        <tissue evidence="2">Old leaves</tissue>
    </source>
</reference>
<organism evidence="2 3">
    <name type="scientific">Hibiscus sabdariffa</name>
    <name type="common">roselle</name>
    <dbReference type="NCBI Taxonomy" id="183260"/>
    <lineage>
        <taxon>Eukaryota</taxon>
        <taxon>Viridiplantae</taxon>
        <taxon>Streptophyta</taxon>
        <taxon>Embryophyta</taxon>
        <taxon>Tracheophyta</taxon>
        <taxon>Spermatophyta</taxon>
        <taxon>Magnoliopsida</taxon>
        <taxon>eudicotyledons</taxon>
        <taxon>Gunneridae</taxon>
        <taxon>Pentapetalae</taxon>
        <taxon>rosids</taxon>
        <taxon>malvids</taxon>
        <taxon>Malvales</taxon>
        <taxon>Malvaceae</taxon>
        <taxon>Malvoideae</taxon>
        <taxon>Hibiscus</taxon>
    </lineage>
</organism>
<keyword evidence="1" id="KW-0472">Membrane</keyword>
<comment type="caution">
    <text evidence="2">The sequence shown here is derived from an EMBL/GenBank/DDBJ whole genome shotgun (WGS) entry which is preliminary data.</text>
</comment>
<sequence>MHSNLLWATLAGRCFFYCFYISKTKRKVSNVGRGDRREKEIVSKSRFETLVLHDVAVDESSEVGRRAMLLSMNGGKVSDAVSADERLNNSNFMWQGKGVFSGTDYDKETNQRFRMC</sequence>
<dbReference type="Proteomes" id="UP001472677">
    <property type="component" value="Unassembled WGS sequence"/>
</dbReference>
<keyword evidence="1" id="KW-1133">Transmembrane helix</keyword>
<feature type="transmembrane region" description="Helical" evidence="1">
    <location>
        <begin position="6"/>
        <end position="22"/>
    </location>
</feature>
<keyword evidence="1" id="KW-0812">Transmembrane</keyword>
<dbReference type="EMBL" id="JBBPBM010000009">
    <property type="protein sequence ID" value="KAK8567928.1"/>
    <property type="molecule type" value="Genomic_DNA"/>
</dbReference>
<name>A0ABR2EZ15_9ROSI</name>
<accession>A0ABR2EZ15</accession>
<evidence type="ECO:0000313" key="3">
    <source>
        <dbReference type="Proteomes" id="UP001472677"/>
    </source>
</evidence>
<evidence type="ECO:0000313" key="2">
    <source>
        <dbReference type="EMBL" id="KAK8567928.1"/>
    </source>
</evidence>
<protein>
    <submittedName>
        <fullName evidence="2">Uncharacterized protein</fullName>
    </submittedName>
</protein>
<gene>
    <name evidence="2" type="ORF">V6N12_006496</name>
</gene>
<proteinExistence type="predicted"/>
<keyword evidence="3" id="KW-1185">Reference proteome</keyword>
<evidence type="ECO:0000256" key="1">
    <source>
        <dbReference type="SAM" id="Phobius"/>
    </source>
</evidence>